<evidence type="ECO:0000259" key="3">
    <source>
        <dbReference type="PROSITE" id="PS01031"/>
    </source>
</evidence>
<protein>
    <recommendedName>
        <fullName evidence="3">SHSP domain-containing protein</fullName>
    </recommendedName>
</protein>
<dbReference type="Gene3D" id="2.60.40.790">
    <property type="match status" value="1"/>
</dbReference>
<evidence type="ECO:0000313" key="4">
    <source>
        <dbReference type="EMBL" id="PIP22994.1"/>
    </source>
</evidence>
<evidence type="ECO:0000256" key="1">
    <source>
        <dbReference type="PROSITE-ProRule" id="PRU00285"/>
    </source>
</evidence>
<dbReference type="Proteomes" id="UP000229976">
    <property type="component" value="Unassembled WGS sequence"/>
</dbReference>
<dbReference type="AlphaFoldDB" id="A0A2G9YUR0"/>
<sequence length="167" mass="19416">MRTKKPKKGEEEQFKTTFMKLEVEEIEGAQNETEKENPRLTKEEEAVIIEPEKNWPDEGNGELVLDVYQTEKDLVIQSAIAGIKPKDIDISIEREVITLKGERKKPLEEDGEYIFQECYWGSFSRRLLLPVEVDPERTKAEMKNGILTIRIPKINKEGKRKISVEQQ</sequence>
<organism evidence="4 5">
    <name type="scientific">Candidatus Nealsonbacteria bacterium CG23_combo_of_CG06-09_8_20_14_all_39_17</name>
    <dbReference type="NCBI Taxonomy" id="1974722"/>
    <lineage>
        <taxon>Bacteria</taxon>
        <taxon>Candidatus Nealsoniibacteriota</taxon>
    </lineage>
</organism>
<reference evidence="4 5" key="1">
    <citation type="submission" date="2017-09" db="EMBL/GenBank/DDBJ databases">
        <title>Depth-based differentiation of microbial function through sediment-hosted aquifers and enrichment of novel symbionts in the deep terrestrial subsurface.</title>
        <authorList>
            <person name="Probst A.J."/>
            <person name="Ladd B."/>
            <person name="Jarett J.K."/>
            <person name="Geller-Mcgrath D.E."/>
            <person name="Sieber C.M."/>
            <person name="Emerson J.B."/>
            <person name="Anantharaman K."/>
            <person name="Thomas B.C."/>
            <person name="Malmstrom R."/>
            <person name="Stieglmeier M."/>
            <person name="Klingl A."/>
            <person name="Woyke T."/>
            <person name="Ryan C.M."/>
            <person name="Banfield J.F."/>
        </authorList>
    </citation>
    <scope>NUCLEOTIDE SEQUENCE [LARGE SCALE GENOMIC DNA]</scope>
    <source>
        <strain evidence="4">CG23_combo_of_CG06-09_8_20_14_all_39_17</strain>
    </source>
</reference>
<dbReference type="CDD" id="cd06464">
    <property type="entry name" value="ACD_sHsps-like"/>
    <property type="match status" value="1"/>
</dbReference>
<evidence type="ECO:0000256" key="2">
    <source>
        <dbReference type="RuleBase" id="RU003616"/>
    </source>
</evidence>
<feature type="domain" description="SHSP" evidence="3">
    <location>
        <begin position="54"/>
        <end position="167"/>
    </location>
</feature>
<dbReference type="EMBL" id="PCRO01000013">
    <property type="protein sequence ID" value="PIP22994.1"/>
    <property type="molecule type" value="Genomic_DNA"/>
</dbReference>
<gene>
    <name evidence="4" type="ORF">COX37_00960</name>
</gene>
<dbReference type="Pfam" id="PF00011">
    <property type="entry name" value="HSP20"/>
    <property type="match status" value="1"/>
</dbReference>
<evidence type="ECO:0000313" key="5">
    <source>
        <dbReference type="Proteomes" id="UP000229976"/>
    </source>
</evidence>
<dbReference type="InterPro" id="IPR002068">
    <property type="entry name" value="A-crystallin/Hsp20_dom"/>
</dbReference>
<name>A0A2G9YUR0_9BACT</name>
<dbReference type="InterPro" id="IPR008978">
    <property type="entry name" value="HSP20-like_chaperone"/>
</dbReference>
<accession>A0A2G9YUR0</accession>
<comment type="caution">
    <text evidence="4">The sequence shown here is derived from an EMBL/GenBank/DDBJ whole genome shotgun (WGS) entry which is preliminary data.</text>
</comment>
<dbReference type="PROSITE" id="PS01031">
    <property type="entry name" value="SHSP"/>
    <property type="match status" value="1"/>
</dbReference>
<dbReference type="InterPro" id="IPR031107">
    <property type="entry name" value="Small_HSP"/>
</dbReference>
<proteinExistence type="inferred from homology"/>
<dbReference type="SUPFAM" id="SSF49764">
    <property type="entry name" value="HSP20-like chaperones"/>
    <property type="match status" value="1"/>
</dbReference>
<comment type="similarity">
    <text evidence="1 2">Belongs to the small heat shock protein (HSP20) family.</text>
</comment>
<dbReference type="PANTHER" id="PTHR11527">
    <property type="entry name" value="HEAT-SHOCK PROTEIN 20 FAMILY MEMBER"/>
    <property type="match status" value="1"/>
</dbReference>